<dbReference type="Proteomes" id="UP001642409">
    <property type="component" value="Unassembled WGS sequence"/>
</dbReference>
<gene>
    <name evidence="2" type="ORF">HINF_LOCUS1512</name>
    <name evidence="3" type="ORF">HINF_LOCUS65865</name>
</gene>
<evidence type="ECO:0000313" key="3">
    <source>
        <dbReference type="EMBL" id="CAL6091603.1"/>
    </source>
</evidence>
<proteinExistence type="predicted"/>
<evidence type="ECO:0000256" key="1">
    <source>
        <dbReference type="SAM" id="Phobius"/>
    </source>
</evidence>
<keyword evidence="1" id="KW-1133">Transmembrane helix</keyword>
<reference evidence="2" key="1">
    <citation type="submission" date="2023-06" db="EMBL/GenBank/DDBJ databases">
        <authorList>
            <person name="Kurt Z."/>
        </authorList>
    </citation>
    <scope>NUCLEOTIDE SEQUENCE</scope>
</reference>
<dbReference type="AlphaFoldDB" id="A0AA86N6F2"/>
<keyword evidence="4" id="KW-1185">Reference proteome</keyword>
<sequence length="177" mass="20663">MKLTNCNHRSTPSAPRRSPRFFRQLFQIFVRVQVGRTPYSARYDHRFVFHLADVLGFIQRYVAVEVQSKVHWLARLIAHFGSGGNVQKQLQRAIIYVTGNWDKQDTRQNWFKMKPYVQDPCRIGSHIIIVFANMQLLVILIFLILNISYFMTLSECLNIICYALDCFGFGSLVLCLK</sequence>
<evidence type="ECO:0000313" key="4">
    <source>
        <dbReference type="Proteomes" id="UP001642409"/>
    </source>
</evidence>
<protein>
    <submittedName>
        <fullName evidence="3">Hypothetical_protein</fullName>
    </submittedName>
</protein>
<keyword evidence="1" id="KW-0472">Membrane</keyword>
<keyword evidence="1" id="KW-0812">Transmembrane</keyword>
<feature type="transmembrane region" description="Helical" evidence="1">
    <location>
        <begin position="127"/>
        <end position="151"/>
    </location>
</feature>
<dbReference type="EMBL" id="CATOUU010000038">
    <property type="protein sequence ID" value="CAI9913867.1"/>
    <property type="molecule type" value="Genomic_DNA"/>
</dbReference>
<accession>A0AA86N6F2</accession>
<organism evidence="2">
    <name type="scientific">Hexamita inflata</name>
    <dbReference type="NCBI Taxonomy" id="28002"/>
    <lineage>
        <taxon>Eukaryota</taxon>
        <taxon>Metamonada</taxon>
        <taxon>Diplomonadida</taxon>
        <taxon>Hexamitidae</taxon>
        <taxon>Hexamitinae</taxon>
        <taxon>Hexamita</taxon>
    </lineage>
</organism>
<comment type="caution">
    <text evidence="2">The sequence shown here is derived from an EMBL/GenBank/DDBJ whole genome shotgun (WGS) entry which is preliminary data.</text>
</comment>
<name>A0AA86N6F2_9EUKA</name>
<dbReference type="EMBL" id="CAXDID020000437">
    <property type="protein sequence ID" value="CAL6091603.1"/>
    <property type="molecule type" value="Genomic_DNA"/>
</dbReference>
<evidence type="ECO:0000313" key="2">
    <source>
        <dbReference type="EMBL" id="CAI9913867.1"/>
    </source>
</evidence>
<reference evidence="3 4" key="2">
    <citation type="submission" date="2024-07" db="EMBL/GenBank/DDBJ databases">
        <authorList>
            <person name="Akdeniz Z."/>
        </authorList>
    </citation>
    <scope>NUCLEOTIDE SEQUENCE [LARGE SCALE GENOMIC DNA]</scope>
</reference>
<feature type="transmembrane region" description="Helical" evidence="1">
    <location>
        <begin position="157"/>
        <end position="176"/>
    </location>
</feature>